<keyword evidence="7" id="KW-1185">Reference proteome</keyword>
<dbReference type="Gene3D" id="3.40.50.150">
    <property type="entry name" value="Vaccinia Virus protein VP39"/>
    <property type="match status" value="1"/>
</dbReference>
<dbReference type="SUPFAM" id="SSF53335">
    <property type="entry name" value="S-adenosyl-L-methionine-dependent methyltransferases"/>
    <property type="match status" value="1"/>
</dbReference>
<keyword evidence="3" id="KW-0808">Transferase</keyword>
<evidence type="ECO:0000313" key="7">
    <source>
        <dbReference type="Proteomes" id="UP000283269"/>
    </source>
</evidence>
<dbReference type="OrthoDB" id="8300214at2759"/>
<proteinExistence type="inferred from homology"/>
<organism evidence="6 7">
    <name type="scientific">Psilocybe cyanescens</name>
    <dbReference type="NCBI Taxonomy" id="93625"/>
    <lineage>
        <taxon>Eukaryota</taxon>
        <taxon>Fungi</taxon>
        <taxon>Dikarya</taxon>
        <taxon>Basidiomycota</taxon>
        <taxon>Agaricomycotina</taxon>
        <taxon>Agaricomycetes</taxon>
        <taxon>Agaricomycetidae</taxon>
        <taxon>Agaricales</taxon>
        <taxon>Agaricineae</taxon>
        <taxon>Strophariaceae</taxon>
        <taxon>Psilocybe</taxon>
    </lineage>
</organism>
<name>A0A409XN23_PSICY</name>
<dbReference type="Proteomes" id="UP000283269">
    <property type="component" value="Unassembled WGS sequence"/>
</dbReference>
<evidence type="ECO:0000256" key="3">
    <source>
        <dbReference type="ARBA" id="ARBA00022679"/>
    </source>
</evidence>
<sequence>MTKTPGLQAMALGHLIAYGKHIQYPHGVNTDVFPARSSLLRVLSEALDQGDLVLTEGSEEYRFGRGSKAENHVHAAVRIKSQNFWVKVFLRNDLGFAEAYMDGDFESPDLKSVLYVTGYDCSNDFFKIFLSEDMTYSCALWTDKIGGVRGDLEGNDNNDSLRDAQLNKIHHILELARIKQGDRLLEFGSGWGSMAIEAAKKGCTVDTITLSVEQKRGAEERIREAGLQDRITVHLVDYRRLPPEFEGVFDAFVSVEMVEIVDWALKPNKGVAVIQLTTQPESRYTVYQSTDYARTYQWPNSFLPSATSFISTATSSTNGRLCLESTFDYGTHYPRTLRDWRRRLQANWNDALAAKLRLRHSELASDEALEGFKRKWEYMCIYAEVGYARAYTSLHIISKIFGA</sequence>
<dbReference type="InterPro" id="IPR029063">
    <property type="entry name" value="SAM-dependent_MTases_sf"/>
</dbReference>
<dbReference type="InterPro" id="IPR050723">
    <property type="entry name" value="CFA/CMAS"/>
</dbReference>
<evidence type="ECO:0000256" key="5">
    <source>
        <dbReference type="ARBA" id="ARBA00023098"/>
    </source>
</evidence>
<evidence type="ECO:0000313" key="6">
    <source>
        <dbReference type="EMBL" id="PPQ92215.1"/>
    </source>
</evidence>
<comment type="caution">
    <text evidence="6">The sequence shown here is derived from an EMBL/GenBank/DDBJ whole genome shotgun (WGS) entry which is preliminary data.</text>
</comment>
<dbReference type="GO" id="GO:0008610">
    <property type="term" value="P:lipid biosynthetic process"/>
    <property type="evidence" value="ECO:0007669"/>
    <property type="project" value="InterPro"/>
</dbReference>
<evidence type="ECO:0000256" key="1">
    <source>
        <dbReference type="ARBA" id="ARBA00010815"/>
    </source>
</evidence>
<keyword evidence="4" id="KW-0949">S-adenosyl-L-methionine</keyword>
<evidence type="ECO:0008006" key="8">
    <source>
        <dbReference type="Google" id="ProtNLM"/>
    </source>
</evidence>
<keyword evidence="5" id="KW-0443">Lipid metabolism</keyword>
<evidence type="ECO:0000256" key="4">
    <source>
        <dbReference type="ARBA" id="ARBA00022691"/>
    </source>
</evidence>
<dbReference type="GO" id="GO:0008168">
    <property type="term" value="F:methyltransferase activity"/>
    <property type="evidence" value="ECO:0007669"/>
    <property type="project" value="UniProtKB-KW"/>
</dbReference>
<dbReference type="InParanoid" id="A0A409XN23"/>
<dbReference type="PANTHER" id="PTHR43667:SF2">
    <property type="entry name" value="FATTY ACID C-METHYL TRANSFERASE"/>
    <property type="match status" value="1"/>
</dbReference>
<dbReference type="AlphaFoldDB" id="A0A409XN23"/>
<keyword evidence="2" id="KW-0489">Methyltransferase</keyword>
<dbReference type="Pfam" id="PF02353">
    <property type="entry name" value="CMAS"/>
    <property type="match status" value="1"/>
</dbReference>
<dbReference type="EMBL" id="NHYD01001075">
    <property type="protein sequence ID" value="PPQ92215.1"/>
    <property type="molecule type" value="Genomic_DNA"/>
</dbReference>
<dbReference type="STRING" id="93625.A0A409XN23"/>
<dbReference type="InterPro" id="IPR003333">
    <property type="entry name" value="CMAS"/>
</dbReference>
<reference evidence="6 7" key="1">
    <citation type="journal article" date="2018" name="Evol. Lett.">
        <title>Horizontal gene cluster transfer increased hallucinogenic mushroom diversity.</title>
        <authorList>
            <person name="Reynolds H.T."/>
            <person name="Vijayakumar V."/>
            <person name="Gluck-Thaler E."/>
            <person name="Korotkin H.B."/>
            <person name="Matheny P.B."/>
            <person name="Slot J.C."/>
        </authorList>
    </citation>
    <scope>NUCLEOTIDE SEQUENCE [LARGE SCALE GENOMIC DNA]</scope>
    <source>
        <strain evidence="6 7">2631</strain>
    </source>
</reference>
<dbReference type="GO" id="GO:0032259">
    <property type="term" value="P:methylation"/>
    <property type="evidence" value="ECO:0007669"/>
    <property type="project" value="UniProtKB-KW"/>
</dbReference>
<comment type="similarity">
    <text evidence="1">Belongs to the CFA/CMAS family.</text>
</comment>
<dbReference type="PIRSF" id="PIRSF003085">
    <property type="entry name" value="CMAS"/>
    <property type="match status" value="1"/>
</dbReference>
<protein>
    <recommendedName>
        <fullName evidence="8">Cyclopropane-fatty-acyl-phospholipid synthase</fullName>
    </recommendedName>
</protein>
<dbReference type="PANTHER" id="PTHR43667">
    <property type="entry name" value="CYCLOPROPANE-FATTY-ACYL-PHOSPHOLIPID SYNTHASE"/>
    <property type="match status" value="1"/>
</dbReference>
<gene>
    <name evidence="6" type="ORF">CVT25_008989</name>
</gene>
<evidence type="ECO:0000256" key="2">
    <source>
        <dbReference type="ARBA" id="ARBA00022603"/>
    </source>
</evidence>
<accession>A0A409XN23</accession>